<feature type="domain" description="GP-PDE" evidence="2">
    <location>
        <begin position="28"/>
        <end position="325"/>
    </location>
</feature>
<reference evidence="3 4" key="1">
    <citation type="journal article" date="2019" name="Nat. Ecol. Evol.">
        <title>Megaphylogeny resolves global patterns of mushroom evolution.</title>
        <authorList>
            <person name="Varga T."/>
            <person name="Krizsan K."/>
            <person name="Foldi C."/>
            <person name="Dima B."/>
            <person name="Sanchez-Garcia M."/>
            <person name="Sanchez-Ramirez S."/>
            <person name="Szollosi G.J."/>
            <person name="Szarkandi J.G."/>
            <person name="Papp V."/>
            <person name="Albert L."/>
            <person name="Andreopoulos W."/>
            <person name="Angelini C."/>
            <person name="Antonin V."/>
            <person name="Barry K.W."/>
            <person name="Bougher N.L."/>
            <person name="Buchanan P."/>
            <person name="Buyck B."/>
            <person name="Bense V."/>
            <person name="Catcheside P."/>
            <person name="Chovatia M."/>
            <person name="Cooper J."/>
            <person name="Damon W."/>
            <person name="Desjardin D."/>
            <person name="Finy P."/>
            <person name="Geml J."/>
            <person name="Haridas S."/>
            <person name="Hughes K."/>
            <person name="Justo A."/>
            <person name="Karasinski D."/>
            <person name="Kautmanova I."/>
            <person name="Kiss B."/>
            <person name="Kocsube S."/>
            <person name="Kotiranta H."/>
            <person name="LaButti K.M."/>
            <person name="Lechner B.E."/>
            <person name="Liimatainen K."/>
            <person name="Lipzen A."/>
            <person name="Lukacs Z."/>
            <person name="Mihaltcheva S."/>
            <person name="Morgado L.N."/>
            <person name="Niskanen T."/>
            <person name="Noordeloos M.E."/>
            <person name="Ohm R.A."/>
            <person name="Ortiz-Santana B."/>
            <person name="Ovrebo C."/>
            <person name="Racz N."/>
            <person name="Riley R."/>
            <person name="Savchenko A."/>
            <person name="Shiryaev A."/>
            <person name="Soop K."/>
            <person name="Spirin V."/>
            <person name="Szebenyi C."/>
            <person name="Tomsovsky M."/>
            <person name="Tulloss R.E."/>
            <person name="Uehling J."/>
            <person name="Grigoriev I.V."/>
            <person name="Vagvolgyi C."/>
            <person name="Papp T."/>
            <person name="Martin F.M."/>
            <person name="Miettinen O."/>
            <person name="Hibbett D.S."/>
            <person name="Nagy L.G."/>
        </authorList>
    </citation>
    <scope>NUCLEOTIDE SEQUENCE [LARGE SCALE GENOMIC DNA]</scope>
    <source>
        <strain evidence="3 4">CBS 121175</strain>
    </source>
</reference>
<dbReference type="Gene3D" id="3.20.20.190">
    <property type="entry name" value="Phosphatidylinositol (PI) phosphodiesterase"/>
    <property type="match status" value="1"/>
</dbReference>
<dbReference type="SUPFAM" id="SSF51695">
    <property type="entry name" value="PLC-like phosphodiesterases"/>
    <property type="match status" value="1"/>
</dbReference>
<dbReference type="STRING" id="230819.A0A5C3LCM6"/>
<dbReference type="PANTHER" id="PTHR46211">
    <property type="entry name" value="GLYCEROPHOSPHORYL DIESTER PHOSPHODIESTERASE"/>
    <property type="match status" value="1"/>
</dbReference>
<dbReference type="AlphaFoldDB" id="A0A5C3LCM6"/>
<proteinExistence type="predicted"/>
<dbReference type="OrthoDB" id="1058301at2759"/>
<dbReference type="EMBL" id="ML210146">
    <property type="protein sequence ID" value="TFK30395.1"/>
    <property type="molecule type" value="Genomic_DNA"/>
</dbReference>
<evidence type="ECO:0000313" key="3">
    <source>
        <dbReference type="EMBL" id="TFK30395.1"/>
    </source>
</evidence>
<keyword evidence="4" id="KW-1185">Reference proteome</keyword>
<dbReference type="GO" id="GO:0008081">
    <property type="term" value="F:phosphoric diester hydrolase activity"/>
    <property type="evidence" value="ECO:0007669"/>
    <property type="project" value="InterPro"/>
</dbReference>
<dbReference type="InterPro" id="IPR030395">
    <property type="entry name" value="GP_PDE_dom"/>
</dbReference>
<protein>
    <submittedName>
        <fullName evidence="3">PLC-like phosphodiesterase</fullName>
    </submittedName>
</protein>
<evidence type="ECO:0000313" key="4">
    <source>
        <dbReference type="Proteomes" id="UP000307440"/>
    </source>
</evidence>
<dbReference type="GO" id="GO:0006629">
    <property type="term" value="P:lipid metabolic process"/>
    <property type="evidence" value="ECO:0007669"/>
    <property type="project" value="InterPro"/>
</dbReference>
<organism evidence="3 4">
    <name type="scientific">Coprinopsis marcescibilis</name>
    <name type="common">Agaric fungus</name>
    <name type="synonym">Psathyrella marcescibilis</name>
    <dbReference type="NCBI Taxonomy" id="230819"/>
    <lineage>
        <taxon>Eukaryota</taxon>
        <taxon>Fungi</taxon>
        <taxon>Dikarya</taxon>
        <taxon>Basidiomycota</taxon>
        <taxon>Agaricomycotina</taxon>
        <taxon>Agaricomycetes</taxon>
        <taxon>Agaricomycetidae</taxon>
        <taxon>Agaricales</taxon>
        <taxon>Agaricineae</taxon>
        <taxon>Psathyrellaceae</taxon>
        <taxon>Coprinopsis</taxon>
    </lineage>
</organism>
<dbReference type="InterPro" id="IPR017946">
    <property type="entry name" value="PLC-like_Pdiesterase_TIM-brl"/>
</dbReference>
<dbReference type="PROSITE" id="PS51704">
    <property type="entry name" value="GP_PDE"/>
    <property type="match status" value="1"/>
</dbReference>
<evidence type="ECO:0000256" key="1">
    <source>
        <dbReference type="SAM" id="SignalP"/>
    </source>
</evidence>
<evidence type="ECO:0000259" key="2">
    <source>
        <dbReference type="PROSITE" id="PS51704"/>
    </source>
</evidence>
<accession>A0A5C3LCM6</accession>
<feature type="signal peptide" evidence="1">
    <location>
        <begin position="1"/>
        <end position="17"/>
    </location>
</feature>
<sequence length="349" mass="37919">MQVLLFSLLTGAIGAQAAAIGPRQSRKFNLQGHRGSRGETSESTIAAFAWALIDGVTTLELDNGITKDGVAVVWHDEAIVPEKCRDTAPVTANDPTFPYVGKNIQDLTLAQIKTLDCGSQRLAEFPLQLNYPGTKISTLREVFQFAACADPFRQIQWNVESKINPVYGNTRTPEDFVNAQLTEFLRSGYKLSQITYQSFDWRTLVLMQKREPKIPISALLDPISLTLHGGTYPLLAGLNLADFPGGEPALQAVHAAKSIGASVLSPATGELSSLFTTKAMVDQAHALGLTVVPWTVNRLDVVERLLELGVDGLITDYPRSIGRLLQQKGYDIPSGSFTSWIGMCAGMSI</sequence>
<dbReference type="Pfam" id="PF03009">
    <property type="entry name" value="GDPD"/>
    <property type="match status" value="1"/>
</dbReference>
<feature type="chain" id="PRO_5023082539" evidence="1">
    <location>
        <begin position="18"/>
        <end position="349"/>
    </location>
</feature>
<name>A0A5C3LCM6_COPMA</name>
<keyword evidence="1" id="KW-0732">Signal</keyword>
<dbReference type="PANTHER" id="PTHR46211:SF14">
    <property type="entry name" value="GLYCEROPHOSPHODIESTER PHOSPHODIESTERASE"/>
    <property type="match status" value="1"/>
</dbReference>
<gene>
    <name evidence="3" type="ORF">FA15DRAFT_698865</name>
</gene>
<dbReference type="Proteomes" id="UP000307440">
    <property type="component" value="Unassembled WGS sequence"/>
</dbReference>